<feature type="domain" description="Small ribosomal subunit protein uS10" evidence="4">
    <location>
        <begin position="35"/>
        <end position="129"/>
    </location>
</feature>
<dbReference type="InterPro" id="IPR036838">
    <property type="entry name" value="Ribosomal_uS10_dom_sf"/>
</dbReference>
<proteinExistence type="predicted"/>
<dbReference type="SMART" id="SM01403">
    <property type="entry name" value="Ribosomal_S10"/>
    <property type="match status" value="1"/>
</dbReference>
<keyword evidence="6" id="KW-1185">Reference proteome</keyword>
<dbReference type="SUPFAM" id="SSF54999">
    <property type="entry name" value="Ribosomal protein S10"/>
    <property type="match status" value="1"/>
</dbReference>
<keyword evidence="3" id="KW-0732">Signal</keyword>
<dbReference type="GO" id="GO:0005761">
    <property type="term" value="C:mitochondrial ribosome"/>
    <property type="evidence" value="ECO:0007669"/>
    <property type="project" value="InterPro"/>
</dbReference>
<sequence length="165" mass="19262">MFLHHILLAFVYFLLSFYNFPQNLPPDIPEYEEVQIQLKGYDFVVLESFSKYVHSIAREMQLESDTWASPPQVFTIKTFKPNSTVVENAFDLKEYSRTVQLDDVPSPTLPILVELISTHAPEGVNIVVKKPDEEDEEFRYIPELEKKELKSQIEAIEQARADRRK</sequence>
<feature type="signal peptide" evidence="3">
    <location>
        <begin position="1"/>
        <end position="16"/>
    </location>
</feature>
<evidence type="ECO:0000256" key="1">
    <source>
        <dbReference type="ARBA" id="ARBA00022980"/>
    </source>
</evidence>
<gene>
    <name evidence="5" type="ORF">SNE40_009532</name>
</gene>
<evidence type="ECO:0000256" key="2">
    <source>
        <dbReference type="ARBA" id="ARBA00023274"/>
    </source>
</evidence>
<evidence type="ECO:0000259" key="4">
    <source>
        <dbReference type="SMART" id="SM01403"/>
    </source>
</evidence>
<dbReference type="Pfam" id="PF00338">
    <property type="entry name" value="Ribosomal_S10"/>
    <property type="match status" value="1"/>
</dbReference>
<dbReference type="AlphaFoldDB" id="A0AAN8PQD1"/>
<reference evidence="5 6" key="1">
    <citation type="submission" date="2024-01" db="EMBL/GenBank/DDBJ databases">
        <title>The genome of the rayed Mediterranean limpet Patella caerulea (Linnaeus, 1758).</title>
        <authorList>
            <person name="Anh-Thu Weber A."/>
            <person name="Halstead-Nussloch G."/>
        </authorList>
    </citation>
    <scope>NUCLEOTIDE SEQUENCE [LARGE SCALE GENOMIC DNA]</scope>
    <source>
        <strain evidence="5">AATW-2023a</strain>
        <tissue evidence="5">Whole specimen</tissue>
    </source>
</reference>
<dbReference type="Gene3D" id="3.30.70.600">
    <property type="entry name" value="Ribosomal protein S10 domain"/>
    <property type="match status" value="1"/>
</dbReference>
<protein>
    <recommendedName>
        <fullName evidence="4">Small ribosomal subunit protein uS10 domain-containing protein</fullName>
    </recommendedName>
</protein>
<dbReference type="InterPro" id="IPR027486">
    <property type="entry name" value="Ribosomal_uS10_dom"/>
</dbReference>
<evidence type="ECO:0000313" key="5">
    <source>
        <dbReference type="EMBL" id="KAK6181737.1"/>
    </source>
</evidence>
<dbReference type="Proteomes" id="UP001347796">
    <property type="component" value="Unassembled WGS sequence"/>
</dbReference>
<keyword evidence="2" id="KW-0687">Ribonucleoprotein</keyword>
<organism evidence="5 6">
    <name type="scientific">Patella caerulea</name>
    <name type="common">Rayed Mediterranean limpet</name>
    <dbReference type="NCBI Taxonomy" id="87958"/>
    <lineage>
        <taxon>Eukaryota</taxon>
        <taxon>Metazoa</taxon>
        <taxon>Spiralia</taxon>
        <taxon>Lophotrochozoa</taxon>
        <taxon>Mollusca</taxon>
        <taxon>Gastropoda</taxon>
        <taxon>Patellogastropoda</taxon>
        <taxon>Patelloidea</taxon>
        <taxon>Patellidae</taxon>
        <taxon>Patella</taxon>
    </lineage>
</organism>
<dbReference type="EMBL" id="JAZGQO010000007">
    <property type="protein sequence ID" value="KAK6181737.1"/>
    <property type="molecule type" value="Genomic_DNA"/>
</dbReference>
<accession>A0AAN8PQD1</accession>
<evidence type="ECO:0000313" key="6">
    <source>
        <dbReference type="Proteomes" id="UP001347796"/>
    </source>
</evidence>
<dbReference type="GO" id="GO:1990904">
    <property type="term" value="C:ribonucleoprotein complex"/>
    <property type="evidence" value="ECO:0007669"/>
    <property type="project" value="UniProtKB-KW"/>
</dbReference>
<keyword evidence="1" id="KW-0689">Ribosomal protein</keyword>
<comment type="caution">
    <text evidence="5">The sequence shown here is derived from an EMBL/GenBank/DDBJ whole genome shotgun (WGS) entry which is preliminary data.</text>
</comment>
<dbReference type="PANTHER" id="PTHR13473">
    <property type="entry name" value="MITOCHONDRIAL RIBOSOMAL PROTEIN L48"/>
    <property type="match status" value="1"/>
</dbReference>
<dbReference type="PANTHER" id="PTHR13473:SF0">
    <property type="entry name" value="LARGE RIBOSOMAL SUBUNIT PROTEIN ML48"/>
    <property type="match status" value="1"/>
</dbReference>
<evidence type="ECO:0000256" key="3">
    <source>
        <dbReference type="SAM" id="SignalP"/>
    </source>
</evidence>
<feature type="chain" id="PRO_5042894847" description="Small ribosomal subunit protein uS10 domain-containing protein" evidence="3">
    <location>
        <begin position="17"/>
        <end position="165"/>
    </location>
</feature>
<name>A0AAN8PQD1_PATCE</name>
<dbReference type="InterPro" id="IPR027487">
    <property type="entry name" value="Ribosomal_mL48"/>
</dbReference>